<protein>
    <submittedName>
        <fullName evidence="1">Uncharacterized protein</fullName>
    </submittedName>
</protein>
<dbReference type="EMBL" id="PVXP01000058">
    <property type="protein sequence ID" value="PRR82196.1"/>
    <property type="molecule type" value="Genomic_DNA"/>
</dbReference>
<dbReference type="Proteomes" id="UP000237798">
    <property type="component" value="Unassembled WGS sequence"/>
</dbReference>
<accession>A0A2T0BE66</accession>
<evidence type="ECO:0000313" key="2">
    <source>
        <dbReference type="Proteomes" id="UP000237798"/>
    </source>
</evidence>
<dbReference type="OrthoDB" id="1910173at2"/>
<evidence type="ECO:0000313" key="1">
    <source>
        <dbReference type="EMBL" id="PRR82196.1"/>
    </source>
</evidence>
<name>A0A2T0BE66_9CLOT</name>
<comment type="caution">
    <text evidence="1">The sequence shown here is derived from an EMBL/GenBank/DDBJ whole genome shotgun (WGS) entry which is preliminary data.</text>
</comment>
<keyword evidence="2" id="KW-1185">Reference proteome</keyword>
<proteinExistence type="predicted"/>
<gene>
    <name evidence="1" type="ORF">CLLU_29160</name>
</gene>
<organism evidence="1 2">
    <name type="scientific">Clostridium luticellarii</name>
    <dbReference type="NCBI Taxonomy" id="1691940"/>
    <lineage>
        <taxon>Bacteria</taxon>
        <taxon>Bacillati</taxon>
        <taxon>Bacillota</taxon>
        <taxon>Clostridia</taxon>
        <taxon>Eubacteriales</taxon>
        <taxon>Clostridiaceae</taxon>
        <taxon>Clostridium</taxon>
    </lineage>
</organism>
<dbReference type="RefSeq" id="WP_106010493.1">
    <property type="nucleotide sequence ID" value="NZ_PVXP01000058.1"/>
</dbReference>
<sequence>MKFGIDKEGRKVHYKNALQWKQYFCPYCIEKLVLRNGKKPCFAHNVIKERTPLQRMCPEYHESLGYSKIDNATDVAYVMNGGIPLYLCNDGNRFELRAYFPTISENCRNKLIQNRAEVLINKKKWCCIENLSYYRVYDITKWIDISIKPKLGTEFKEVKRKWLYGIKGIDIKNDIYYSSENGGYRVAIKANIYVGKKYRMMFLEKAPWVNGIVFKNVGQIKLKENCKQKVFNIYEMKIIKFTEEVRQFIEGKRYHLADKISEIIPLWPPAVCDGKELTFNGDTAWFYHLPNNSSEYLYEIQDGKMYFLSGNRVFKISDISAFSEKVVVITNKIIKDQKILDNTDDTNVSAEIKYILNYKKRLNYKNLLEVKIIMKDIRGNIIDYNKDNNSVPEKGILSMDSNVPIIARVMKGNYCIYSGKYGLEKIDYGRTINIDCRGFGNIYYRYNRVCRYRKINWKGIREKFYMYRGGVTGSATYENKILMYKLRKNLTKENKDIYKILYKWIWTEKVPVNLQGLLHKMGENL</sequence>
<reference evidence="1 2" key="1">
    <citation type="submission" date="2018-03" db="EMBL/GenBank/DDBJ databases">
        <title>Genome sequence of Clostridium luticellarii DSM 29923.</title>
        <authorList>
            <person name="Poehlein A."/>
            <person name="Daniel R."/>
        </authorList>
    </citation>
    <scope>NUCLEOTIDE SEQUENCE [LARGE SCALE GENOMIC DNA]</scope>
    <source>
        <strain evidence="1 2">DSM 29923</strain>
    </source>
</reference>
<dbReference type="AlphaFoldDB" id="A0A2T0BE66"/>